<organism evidence="1 2">
    <name type="scientific">Thalassospira aquimaris</name>
    <dbReference type="NCBI Taxonomy" id="3037796"/>
    <lineage>
        <taxon>Bacteria</taxon>
        <taxon>Pseudomonadati</taxon>
        <taxon>Pseudomonadota</taxon>
        <taxon>Alphaproteobacteria</taxon>
        <taxon>Rhodospirillales</taxon>
        <taxon>Thalassospiraceae</taxon>
        <taxon>Thalassospira</taxon>
    </lineage>
</organism>
<keyword evidence="2" id="KW-1185">Reference proteome</keyword>
<dbReference type="RefSeq" id="WP_278006955.1">
    <property type="nucleotide sequence ID" value="NZ_JARSBO010000010.1"/>
</dbReference>
<proteinExistence type="predicted"/>
<name>A0ABT6GGG4_9PROT</name>
<comment type="caution">
    <text evidence="1">The sequence shown here is derived from an EMBL/GenBank/DDBJ whole genome shotgun (WGS) entry which is preliminary data.</text>
</comment>
<evidence type="ECO:0000313" key="1">
    <source>
        <dbReference type="EMBL" id="MDG4721153.1"/>
    </source>
</evidence>
<evidence type="ECO:0008006" key="3">
    <source>
        <dbReference type="Google" id="ProtNLM"/>
    </source>
</evidence>
<gene>
    <name evidence="1" type="ORF">P7680_19260</name>
</gene>
<dbReference type="Gene3D" id="2.60.120.40">
    <property type="match status" value="1"/>
</dbReference>
<dbReference type="InterPro" id="IPR008983">
    <property type="entry name" value="Tumour_necrosis_fac-like_dom"/>
</dbReference>
<protein>
    <recommendedName>
        <fullName evidence="3">Ubiquitin-activating enzyme E1 FCCH domain-containing protein</fullName>
    </recommendedName>
</protein>
<dbReference type="EMBL" id="JARSBO010000010">
    <property type="protein sequence ID" value="MDG4721153.1"/>
    <property type="molecule type" value="Genomic_DNA"/>
</dbReference>
<sequence length="327" mass="35178">MSVYPTERLLKFLRGTLFPLNGDNIADGAVTSGKIGDGAVTTVKVGDDAVTVDKIATNSITTAKVLDGAITKDKLATDVLRYDIQTKSANYAIVLADHRSVINVTATSTQTLPDAATVGEGWGVIVRSGANSIFVTVAAAGSDTIEYGRDAELTSVGFAKRGDFIEIVSTGSGWLVVDSEVSVQIHGYASTAQSITTGTTTTIEWDAVNDDTHSGWEAVTGDRYTCPFAGEYEVKAMIDFDTPAAFDAVLTAWRDNGTEYEMVGRSNQMQADTTGNSYSSLFISGSITCSKDDEIYFQVWHNRGSNLDIHDGTNLARNFFDIRRIQR</sequence>
<accession>A0ABT6GGG4</accession>
<reference evidence="1 2" key="1">
    <citation type="submission" date="2023-03" db="EMBL/GenBank/DDBJ databases">
        <title>Strain FZY0004 represents a novel species in the genus Thalassospira isolated from seawater.</title>
        <authorList>
            <person name="Fu Z.-Y."/>
        </authorList>
    </citation>
    <scope>NUCLEOTIDE SEQUENCE [LARGE SCALE GENOMIC DNA]</scope>
    <source>
        <strain evidence="1 2">FZY0004</strain>
    </source>
</reference>
<evidence type="ECO:0000313" key="2">
    <source>
        <dbReference type="Proteomes" id="UP001529180"/>
    </source>
</evidence>
<dbReference type="Proteomes" id="UP001529180">
    <property type="component" value="Unassembled WGS sequence"/>
</dbReference>